<organism evidence="1 2">
    <name type="scientific">Nicotiana tabacum</name>
    <name type="common">Common tobacco</name>
    <dbReference type="NCBI Taxonomy" id="4097"/>
    <lineage>
        <taxon>Eukaryota</taxon>
        <taxon>Viridiplantae</taxon>
        <taxon>Streptophyta</taxon>
        <taxon>Embryophyta</taxon>
        <taxon>Tracheophyta</taxon>
        <taxon>Spermatophyta</taxon>
        <taxon>Magnoliopsida</taxon>
        <taxon>eudicotyledons</taxon>
        <taxon>Gunneridae</taxon>
        <taxon>Pentapetalae</taxon>
        <taxon>asterids</taxon>
        <taxon>lamiids</taxon>
        <taxon>Solanales</taxon>
        <taxon>Solanaceae</taxon>
        <taxon>Nicotianoideae</taxon>
        <taxon>Nicotianeae</taxon>
        <taxon>Nicotiana</taxon>
    </lineage>
</organism>
<dbReference type="AlphaFoldDB" id="A0A1S4D163"/>
<keyword evidence="1" id="KW-1185">Reference proteome</keyword>
<evidence type="ECO:0000313" key="1">
    <source>
        <dbReference type="Proteomes" id="UP000790787"/>
    </source>
</evidence>
<gene>
    <name evidence="2" type="primary">LOC107824871</name>
</gene>
<accession>A0A1S4D163</accession>
<dbReference type="OrthoDB" id="778454at2759"/>
<dbReference type="GeneID" id="107824871"/>
<protein>
    <submittedName>
        <fullName evidence="2">Uncharacterized protein LOC107824871</fullName>
    </submittedName>
</protein>
<proteinExistence type="predicted"/>
<dbReference type="PANTHER" id="PTHR33067:SF31">
    <property type="entry name" value="RNA-DIRECTED DNA POLYMERASE"/>
    <property type="match status" value="1"/>
</dbReference>
<dbReference type="PANTHER" id="PTHR33067">
    <property type="entry name" value="RNA-DIRECTED DNA POLYMERASE-RELATED"/>
    <property type="match status" value="1"/>
</dbReference>
<dbReference type="Proteomes" id="UP000790787">
    <property type="component" value="Chromosome 17"/>
</dbReference>
<sequence>MKREKLDKCFGRFLEMLKKLYVNIPFTEVLTQMPVYAKFLKEILSSKRKLEETTLVKLNAHCSAILQNKISQKCGDPGSFTVPCSLGNERFNKALYDSCASINLMPLFVIRKMKGELGVIKSIPVSLQLADQTTILLGESL</sequence>
<name>A0A1S4D163_TOBAC</name>
<reference evidence="2" key="2">
    <citation type="submission" date="2025-08" db="UniProtKB">
        <authorList>
            <consortium name="RefSeq"/>
        </authorList>
    </citation>
    <scope>IDENTIFICATION</scope>
    <source>
        <tissue evidence="2">Leaf</tissue>
    </source>
</reference>
<dbReference type="RefSeq" id="XP_016507162.1">
    <property type="nucleotide sequence ID" value="XM_016651676.1"/>
</dbReference>
<dbReference type="PaxDb" id="4097-A0A1S4D163"/>
<dbReference type="KEGG" id="nta:107824871"/>
<evidence type="ECO:0000313" key="2">
    <source>
        <dbReference type="RefSeq" id="XP_016507162.1"/>
    </source>
</evidence>
<reference evidence="1" key="1">
    <citation type="journal article" date="2014" name="Nat. Commun.">
        <title>The tobacco genome sequence and its comparison with those of tomato and potato.</title>
        <authorList>
            <person name="Sierro N."/>
            <person name="Battey J.N."/>
            <person name="Ouadi S."/>
            <person name="Bakaher N."/>
            <person name="Bovet L."/>
            <person name="Willig A."/>
            <person name="Goepfert S."/>
            <person name="Peitsch M.C."/>
            <person name="Ivanov N.V."/>
        </authorList>
    </citation>
    <scope>NUCLEOTIDE SEQUENCE [LARGE SCALE GENOMIC DNA]</scope>
</reference>